<dbReference type="PANTHER" id="PTHR42928:SF5">
    <property type="entry name" value="BLR1237 PROTEIN"/>
    <property type="match status" value="1"/>
</dbReference>
<dbReference type="Gene3D" id="3.40.190.10">
    <property type="entry name" value="Periplasmic binding protein-like II"/>
    <property type="match status" value="1"/>
</dbReference>
<evidence type="ECO:0000256" key="2">
    <source>
        <dbReference type="SAM" id="SignalP"/>
    </source>
</evidence>
<evidence type="ECO:0000256" key="1">
    <source>
        <dbReference type="ARBA" id="ARBA00006987"/>
    </source>
</evidence>
<keyword evidence="2" id="KW-0732">Signal</keyword>
<name>A0ABS5QEL3_9PROT</name>
<dbReference type="EMBL" id="JAHCDA010000002">
    <property type="protein sequence ID" value="MBS7811736.1"/>
    <property type="molecule type" value="Genomic_DNA"/>
</dbReference>
<dbReference type="CDD" id="cd07012">
    <property type="entry name" value="PBP2_Bug_TTT"/>
    <property type="match status" value="1"/>
</dbReference>
<evidence type="ECO:0000313" key="4">
    <source>
        <dbReference type="Proteomes" id="UP000766336"/>
    </source>
</evidence>
<dbReference type="Gene3D" id="3.40.190.150">
    <property type="entry name" value="Bordetella uptake gene, domain 1"/>
    <property type="match status" value="1"/>
</dbReference>
<comment type="caution">
    <text evidence="3">The sequence shown here is derived from an EMBL/GenBank/DDBJ whole genome shotgun (WGS) entry which is preliminary data.</text>
</comment>
<reference evidence="3 4" key="1">
    <citation type="submission" date="2021-05" db="EMBL/GenBank/DDBJ databases">
        <title>Roseococcus sp. XZZS9, whole genome shotgun sequencing project.</title>
        <authorList>
            <person name="Zhao G."/>
            <person name="Shen L."/>
        </authorList>
    </citation>
    <scope>NUCLEOTIDE SEQUENCE [LARGE SCALE GENOMIC DNA]</scope>
    <source>
        <strain evidence="3 4">XZZS9</strain>
    </source>
</reference>
<gene>
    <name evidence="3" type="ORF">KHU32_12375</name>
</gene>
<dbReference type="Pfam" id="PF03401">
    <property type="entry name" value="TctC"/>
    <property type="match status" value="1"/>
</dbReference>
<dbReference type="PIRSF" id="PIRSF017082">
    <property type="entry name" value="YflP"/>
    <property type="match status" value="1"/>
</dbReference>
<evidence type="ECO:0000313" key="3">
    <source>
        <dbReference type="EMBL" id="MBS7811736.1"/>
    </source>
</evidence>
<organism evidence="3 4">
    <name type="scientific">Roseococcus pinisoli</name>
    <dbReference type="NCBI Taxonomy" id="2835040"/>
    <lineage>
        <taxon>Bacteria</taxon>
        <taxon>Pseudomonadati</taxon>
        <taxon>Pseudomonadota</taxon>
        <taxon>Alphaproteobacteria</taxon>
        <taxon>Acetobacterales</taxon>
        <taxon>Roseomonadaceae</taxon>
        <taxon>Roseococcus</taxon>
    </lineage>
</organism>
<dbReference type="Proteomes" id="UP000766336">
    <property type="component" value="Unassembled WGS sequence"/>
</dbReference>
<dbReference type="InterPro" id="IPR005064">
    <property type="entry name" value="BUG"/>
</dbReference>
<accession>A0ABS5QEL3</accession>
<dbReference type="PANTHER" id="PTHR42928">
    <property type="entry name" value="TRICARBOXYLATE-BINDING PROTEIN"/>
    <property type="match status" value="1"/>
</dbReference>
<feature type="signal peptide" evidence="2">
    <location>
        <begin position="1"/>
        <end position="23"/>
    </location>
</feature>
<sequence>MLPRRSLVAAPALLGVIAAEARASSANWQPDRPITMIVAFAAGGGTDVAARTLARFMERELGQSVVVNNRAGAGGEIGWAELARARPDGLTIGFINTPNLVTIPIERQARYKLDDFSPIANVVDDPGGFWVLPDSPWRNLQDLAAAARAAPGQIAYGSTGVGSDDHLATLTFERAIGTRLLHVPFNGSSQVKNAMLGRQIHLAAMNMGEGVGDFRQGQIRPLGQMATERWANTSDVPTFREQGFDVVDGSLRGLAAPAGTPQPVLLRLAAVVKSVMENPEFVALANQQQLPLRFLDPDQHRAVLLGMHEGYSRMWREYPWRD</sequence>
<protein>
    <submittedName>
        <fullName evidence="3">Tripartite tricarboxylate transporter substrate binding protein</fullName>
    </submittedName>
</protein>
<dbReference type="RefSeq" id="WP_213670391.1">
    <property type="nucleotide sequence ID" value="NZ_JAHCDA010000002.1"/>
</dbReference>
<comment type="similarity">
    <text evidence="1">Belongs to the UPF0065 (bug) family.</text>
</comment>
<proteinExistence type="inferred from homology"/>
<feature type="chain" id="PRO_5046700341" evidence="2">
    <location>
        <begin position="24"/>
        <end position="322"/>
    </location>
</feature>
<dbReference type="InterPro" id="IPR042100">
    <property type="entry name" value="Bug_dom1"/>
</dbReference>
<keyword evidence="4" id="KW-1185">Reference proteome</keyword>